<organism evidence="18 19">
    <name type="scientific">Methanococcus maripaludis KA1</name>
    <dbReference type="NCBI Taxonomy" id="637914"/>
    <lineage>
        <taxon>Archaea</taxon>
        <taxon>Methanobacteriati</taxon>
        <taxon>Methanobacteriota</taxon>
        <taxon>Methanomada group</taxon>
        <taxon>Methanococci</taxon>
        <taxon>Methanococcales</taxon>
        <taxon>Methanococcaceae</taxon>
        <taxon>Methanococcus</taxon>
    </lineage>
</organism>
<dbReference type="PANTHER" id="PTHR34848:SF1">
    <property type="entry name" value="BIFUNCTIONAL ADENOSYLCOBALAMIN BIOSYNTHESIS PROTEIN COBU"/>
    <property type="match status" value="1"/>
</dbReference>
<keyword evidence="13 18" id="KW-0418">Kinase</keyword>
<evidence type="ECO:0000256" key="14">
    <source>
        <dbReference type="ARBA" id="ARBA00022840"/>
    </source>
</evidence>
<dbReference type="GO" id="GO:0009236">
    <property type="term" value="P:cobalamin biosynthetic process"/>
    <property type="evidence" value="ECO:0007669"/>
    <property type="project" value="UniProtKB-KW"/>
</dbReference>
<evidence type="ECO:0000313" key="18">
    <source>
        <dbReference type="EMBL" id="BAP60647.1"/>
    </source>
</evidence>
<dbReference type="GO" id="GO:0005525">
    <property type="term" value="F:GTP binding"/>
    <property type="evidence" value="ECO:0007669"/>
    <property type="project" value="UniProtKB-KW"/>
</dbReference>
<dbReference type="EMBL" id="AP011526">
    <property type="protein sequence ID" value="BAP60647.1"/>
    <property type="molecule type" value="Genomic_DNA"/>
</dbReference>
<comment type="catalytic activity">
    <reaction evidence="3">
        <text>adenosylcob(III)inamide + GTP = adenosylcob(III)inamide phosphate + GDP + H(+)</text>
        <dbReference type="Rhea" id="RHEA:15765"/>
        <dbReference type="ChEBI" id="CHEBI:2480"/>
        <dbReference type="ChEBI" id="CHEBI:15378"/>
        <dbReference type="ChEBI" id="CHEBI:37565"/>
        <dbReference type="ChEBI" id="CHEBI:58189"/>
        <dbReference type="ChEBI" id="CHEBI:58502"/>
        <dbReference type="EC" id="2.7.1.156"/>
    </reaction>
</comment>
<dbReference type="EC" id="2.7.1.156" evidence="8"/>
<name>A0A2Z5PQD7_METMI</name>
<comment type="pathway">
    <text evidence="6">Cofactor biosynthesis; adenosylcobalamin biosynthesis; adenosylcobalamin from cob(II)yrinate a,c-diamide: step 5/7.</text>
</comment>
<dbReference type="Gene3D" id="3.40.50.300">
    <property type="entry name" value="P-loop containing nucleotide triphosphate hydrolases"/>
    <property type="match status" value="1"/>
</dbReference>
<evidence type="ECO:0000256" key="10">
    <source>
        <dbReference type="ARBA" id="ARBA00022573"/>
    </source>
</evidence>
<comment type="function">
    <text evidence="4">Catalyzes ATP-dependent phosphorylation of adenosylcobinamide and addition of GMP to adenosylcobinamide phosphate.</text>
</comment>
<dbReference type="Proteomes" id="UP000264208">
    <property type="component" value="Chromosome"/>
</dbReference>
<dbReference type="PIRSF" id="PIRSF006135">
    <property type="entry name" value="CobU"/>
    <property type="match status" value="1"/>
</dbReference>
<evidence type="ECO:0000256" key="17">
    <source>
        <dbReference type="ARBA" id="ARBA00030571"/>
    </source>
</evidence>
<evidence type="ECO:0000256" key="16">
    <source>
        <dbReference type="ARBA" id="ARBA00029570"/>
    </source>
</evidence>
<keyword evidence="12" id="KW-0547">Nucleotide-binding</keyword>
<dbReference type="KEGG" id="mmak:MMKA1_05300"/>
<evidence type="ECO:0000256" key="6">
    <source>
        <dbReference type="ARBA" id="ARBA00005159"/>
    </source>
</evidence>
<evidence type="ECO:0000256" key="1">
    <source>
        <dbReference type="ARBA" id="ARBA00000312"/>
    </source>
</evidence>
<evidence type="ECO:0000256" key="8">
    <source>
        <dbReference type="ARBA" id="ARBA00012016"/>
    </source>
</evidence>
<dbReference type="InterPro" id="IPR027417">
    <property type="entry name" value="P-loop_NTPase"/>
</dbReference>
<evidence type="ECO:0000313" key="19">
    <source>
        <dbReference type="Proteomes" id="UP000264208"/>
    </source>
</evidence>
<dbReference type="GO" id="GO:0005524">
    <property type="term" value="F:ATP binding"/>
    <property type="evidence" value="ECO:0007669"/>
    <property type="project" value="UniProtKB-KW"/>
</dbReference>
<dbReference type="AlphaFoldDB" id="A0A2Z5PQD7"/>
<evidence type="ECO:0000256" key="2">
    <source>
        <dbReference type="ARBA" id="ARBA00000711"/>
    </source>
</evidence>
<keyword evidence="11 18" id="KW-0808">Transferase</keyword>
<protein>
    <recommendedName>
        <fullName evidence="16">Adenosylcobinamide kinase</fullName>
        <ecNumber evidence="8">2.7.1.156</ecNumber>
        <ecNumber evidence="9">2.7.7.62</ecNumber>
    </recommendedName>
    <alternativeName>
        <fullName evidence="17">Adenosylcobinamide-phosphate guanylyltransferase</fullName>
    </alternativeName>
</protein>
<comment type="catalytic activity">
    <reaction evidence="1">
        <text>adenosylcob(III)inamide + ATP = adenosylcob(III)inamide phosphate + ADP + H(+)</text>
        <dbReference type="Rhea" id="RHEA:15769"/>
        <dbReference type="ChEBI" id="CHEBI:2480"/>
        <dbReference type="ChEBI" id="CHEBI:15378"/>
        <dbReference type="ChEBI" id="CHEBI:30616"/>
        <dbReference type="ChEBI" id="CHEBI:58502"/>
        <dbReference type="ChEBI" id="CHEBI:456216"/>
        <dbReference type="EC" id="2.7.1.156"/>
    </reaction>
</comment>
<evidence type="ECO:0000256" key="9">
    <source>
        <dbReference type="ARBA" id="ARBA00012523"/>
    </source>
</evidence>
<evidence type="ECO:0000256" key="7">
    <source>
        <dbReference type="ARBA" id="ARBA00007490"/>
    </source>
</evidence>
<dbReference type="RefSeq" id="WP_119720712.1">
    <property type="nucleotide sequence ID" value="NZ_AP011526.1"/>
</dbReference>
<sequence length="169" mass="19275">MSKVIYVSGGQKSGKTTFAQNLALSLSKNPIYLATSRVWDEDYKKRIDRHKSDRGDEWTNIEEEKYISKYKFENKVVLIDCVTLWMTNFFYDNNQDIGKCIEEAKTELNGLLKTDATYIIVSNEIGLGGTLADKMACKFIDLLGLINQYIANISDETYIMFSGIPVKIK</sequence>
<dbReference type="GO" id="GO:0008820">
    <property type="term" value="F:cobinamide phosphate guanylyltransferase activity"/>
    <property type="evidence" value="ECO:0007669"/>
    <property type="project" value="UniProtKB-EC"/>
</dbReference>
<evidence type="ECO:0000256" key="4">
    <source>
        <dbReference type="ARBA" id="ARBA00003889"/>
    </source>
</evidence>
<dbReference type="GeneID" id="37875010"/>
<proteinExistence type="inferred from homology"/>
<evidence type="ECO:0000256" key="3">
    <source>
        <dbReference type="ARBA" id="ARBA00001522"/>
    </source>
</evidence>
<dbReference type="PANTHER" id="PTHR34848">
    <property type="match status" value="1"/>
</dbReference>
<keyword evidence="14" id="KW-0067">ATP-binding</keyword>
<accession>A0A2Z5PQD7</accession>
<dbReference type="SUPFAM" id="SSF52540">
    <property type="entry name" value="P-loop containing nucleoside triphosphate hydrolases"/>
    <property type="match status" value="1"/>
</dbReference>
<evidence type="ECO:0000256" key="5">
    <source>
        <dbReference type="ARBA" id="ARBA00004692"/>
    </source>
</evidence>
<keyword evidence="10" id="KW-0169">Cobalamin biosynthesis</keyword>
<evidence type="ECO:0000256" key="15">
    <source>
        <dbReference type="ARBA" id="ARBA00023134"/>
    </source>
</evidence>
<reference evidence="18 19" key="1">
    <citation type="submission" date="2009-06" db="EMBL/GenBank/DDBJ databases">
        <title>Molecular Evidence for Microbiologically Influenced Corrosion from genome of Methanogen.</title>
        <authorList>
            <person name="Ito N."/>
            <person name="Tsurumaru H."/>
            <person name="Shimizu A."/>
            <person name="Harada T."/>
            <person name="Hosoyama A."/>
            <person name="Horikawa H."/>
            <person name="Wakai S."/>
            <person name="Sasaki K."/>
            <person name="Nishijima K."/>
            <person name="Ataku H."/>
            <person name="Yamazaki J."/>
            <person name="Mise M."/>
            <person name="Yamazaki S."/>
            <person name="Tanikawa S."/>
            <person name="Harayama S."/>
            <person name="Fujita N."/>
        </authorList>
    </citation>
    <scope>NUCLEOTIDE SEQUENCE [LARGE SCALE GENOMIC DNA]</scope>
    <source>
        <strain evidence="19">KA1 ( NBRC 102054)</strain>
    </source>
</reference>
<keyword evidence="15" id="KW-0342">GTP-binding</keyword>
<evidence type="ECO:0000256" key="11">
    <source>
        <dbReference type="ARBA" id="ARBA00022679"/>
    </source>
</evidence>
<dbReference type="InterPro" id="IPR003203">
    <property type="entry name" value="CobU/CobP"/>
</dbReference>
<dbReference type="CDD" id="cd00544">
    <property type="entry name" value="CobU"/>
    <property type="match status" value="1"/>
</dbReference>
<evidence type="ECO:0000256" key="13">
    <source>
        <dbReference type="ARBA" id="ARBA00022777"/>
    </source>
</evidence>
<gene>
    <name evidence="18" type="ORF">MMKA1_05300</name>
</gene>
<dbReference type="Pfam" id="PF02283">
    <property type="entry name" value="CobU"/>
    <property type="match status" value="1"/>
</dbReference>
<dbReference type="GO" id="GO:0043752">
    <property type="term" value="F:adenosylcobinamide kinase activity"/>
    <property type="evidence" value="ECO:0007669"/>
    <property type="project" value="UniProtKB-EC"/>
</dbReference>
<dbReference type="EC" id="2.7.7.62" evidence="9"/>
<evidence type="ECO:0000256" key="12">
    <source>
        <dbReference type="ARBA" id="ARBA00022741"/>
    </source>
</evidence>
<keyword evidence="18" id="KW-0548">Nucleotidyltransferase</keyword>
<comment type="pathway">
    <text evidence="5">Cofactor biosynthesis; adenosylcobalamin biosynthesis; adenosylcobalamin from cob(II)yrinate a,c-diamide: step 6/7.</text>
</comment>
<comment type="catalytic activity">
    <reaction evidence="2">
        <text>adenosylcob(III)inamide phosphate + GTP + H(+) = adenosylcob(III)inamide-GDP + diphosphate</text>
        <dbReference type="Rhea" id="RHEA:22712"/>
        <dbReference type="ChEBI" id="CHEBI:15378"/>
        <dbReference type="ChEBI" id="CHEBI:33019"/>
        <dbReference type="ChEBI" id="CHEBI:37565"/>
        <dbReference type="ChEBI" id="CHEBI:58502"/>
        <dbReference type="ChEBI" id="CHEBI:60487"/>
        <dbReference type="EC" id="2.7.7.62"/>
    </reaction>
</comment>
<comment type="similarity">
    <text evidence="7">Belongs to the CobU/CobP family.</text>
</comment>